<evidence type="ECO:0000256" key="4">
    <source>
        <dbReference type="ARBA" id="ARBA00012564"/>
    </source>
</evidence>
<feature type="domain" description="Peptidase M1 alanyl aminopeptidase Ig-like fold" evidence="14">
    <location>
        <begin position="448"/>
        <end position="549"/>
    </location>
</feature>
<evidence type="ECO:0000256" key="7">
    <source>
        <dbReference type="ARBA" id="ARBA00022670"/>
    </source>
</evidence>
<reference evidence="17" key="2">
    <citation type="submission" date="2023-01" db="EMBL/GenBank/DDBJ databases">
        <title>Draft genome sequence of Maritalea porphyrae strain NBRC 107169.</title>
        <authorList>
            <person name="Sun Q."/>
            <person name="Mori K."/>
        </authorList>
    </citation>
    <scope>NUCLEOTIDE SEQUENCE</scope>
    <source>
        <strain evidence="17">NBRC 107169</strain>
    </source>
</reference>
<keyword evidence="18" id="KW-1185">Reference proteome</keyword>
<dbReference type="InterPro" id="IPR042097">
    <property type="entry name" value="Aminopeptidase_N-like_N_sf"/>
</dbReference>
<dbReference type="Gene3D" id="1.25.50.10">
    <property type="entry name" value="Peptidase M1, alanyl aminopeptidase, C-terminal domain"/>
    <property type="match status" value="1"/>
</dbReference>
<dbReference type="InterPro" id="IPR027268">
    <property type="entry name" value="Peptidase_M4/M1_CTD_sf"/>
</dbReference>
<organism evidence="17 18">
    <name type="scientific">Maritalea porphyrae</name>
    <dbReference type="NCBI Taxonomy" id="880732"/>
    <lineage>
        <taxon>Bacteria</taxon>
        <taxon>Pseudomonadati</taxon>
        <taxon>Pseudomonadota</taxon>
        <taxon>Alphaproteobacteria</taxon>
        <taxon>Hyphomicrobiales</taxon>
        <taxon>Devosiaceae</taxon>
        <taxon>Maritalea</taxon>
    </lineage>
</organism>
<feature type="domain" description="Peptidase M1 membrane alanine aminopeptidase" evidence="13">
    <location>
        <begin position="229"/>
        <end position="442"/>
    </location>
</feature>
<evidence type="ECO:0000256" key="11">
    <source>
        <dbReference type="ARBA" id="ARBA00023049"/>
    </source>
</evidence>
<evidence type="ECO:0000259" key="13">
    <source>
        <dbReference type="Pfam" id="PF01433"/>
    </source>
</evidence>
<evidence type="ECO:0000259" key="14">
    <source>
        <dbReference type="Pfam" id="PF11940"/>
    </source>
</evidence>
<dbReference type="PANTHER" id="PTHR46322">
    <property type="entry name" value="PUROMYCIN-SENSITIVE AMINOPEPTIDASE"/>
    <property type="match status" value="1"/>
</dbReference>
<dbReference type="Gene3D" id="1.10.390.10">
    <property type="entry name" value="Neutral Protease Domain 2"/>
    <property type="match status" value="1"/>
</dbReference>
<evidence type="ECO:0000256" key="5">
    <source>
        <dbReference type="ARBA" id="ARBA00015611"/>
    </source>
</evidence>
<accession>A0ABQ5UUE9</accession>
<keyword evidence="7" id="KW-0645">Protease</keyword>
<dbReference type="Pfam" id="PF11940">
    <property type="entry name" value="DUF3458"/>
    <property type="match status" value="1"/>
</dbReference>
<evidence type="ECO:0000256" key="6">
    <source>
        <dbReference type="ARBA" id="ARBA00022438"/>
    </source>
</evidence>
<evidence type="ECO:0000259" key="15">
    <source>
        <dbReference type="Pfam" id="PF17432"/>
    </source>
</evidence>
<dbReference type="Pfam" id="PF01433">
    <property type="entry name" value="Peptidase_M1"/>
    <property type="match status" value="1"/>
</dbReference>
<dbReference type="Gene3D" id="2.60.40.1840">
    <property type="match status" value="1"/>
</dbReference>
<dbReference type="InterPro" id="IPR001930">
    <property type="entry name" value="Peptidase_M1"/>
</dbReference>
<evidence type="ECO:0000256" key="8">
    <source>
        <dbReference type="ARBA" id="ARBA00022723"/>
    </source>
</evidence>
<comment type="cofactor">
    <cofactor evidence="2">
        <name>Zn(2+)</name>
        <dbReference type="ChEBI" id="CHEBI:29105"/>
    </cofactor>
</comment>
<evidence type="ECO:0000256" key="3">
    <source>
        <dbReference type="ARBA" id="ARBA00010136"/>
    </source>
</evidence>
<evidence type="ECO:0000256" key="2">
    <source>
        <dbReference type="ARBA" id="ARBA00001947"/>
    </source>
</evidence>
<reference evidence="17" key="1">
    <citation type="journal article" date="2014" name="Int. J. Syst. Evol. Microbiol.">
        <title>Complete genome of a new Firmicutes species belonging to the dominant human colonic microbiota ('Ruminococcus bicirculans') reveals two chromosomes and a selective capacity to utilize plant glucans.</title>
        <authorList>
            <consortium name="NISC Comparative Sequencing Program"/>
            <person name="Wegmann U."/>
            <person name="Louis P."/>
            <person name="Goesmann A."/>
            <person name="Henrissat B."/>
            <person name="Duncan S.H."/>
            <person name="Flint H.J."/>
        </authorList>
    </citation>
    <scope>NUCLEOTIDE SEQUENCE</scope>
    <source>
        <strain evidence="17">NBRC 107169</strain>
    </source>
</reference>
<comment type="caution">
    <text evidence="17">The sequence shown here is derived from an EMBL/GenBank/DDBJ whole genome shotgun (WGS) entry which is preliminary data.</text>
</comment>
<dbReference type="Gene3D" id="3.30.2010.30">
    <property type="match status" value="1"/>
</dbReference>
<keyword evidence="11" id="KW-0482">Metalloprotease</keyword>
<keyword evidence="8" id="KW-0479">Metal-binding</keyword>
<evidence type="ECO:0000259" key="16">
    <source>
        <dbReference type="Pfam" id="PF17900"/>
    </source>
</evidence>
<dbReference type="InterPro" id="IPR037144">
    <property type="entry name" value="Peptidase_M1_pepN_C_sf"/>
</dbReference>
<evidence type="ECO:0000256" key="1">
    <source>
        <dbReference type="ARBA" id="ARBA00000098"/>
    </source>
</evidence>
<feature type="domain" description="Aminopeptidase N-like N-terminal" evidence="16">
    <location>
        <begin position="25"/>
        <end position="190"/>
    </location>
</feature>
<sequence>MAKDDNTTYMSDYKPSDYVLATTELDVVFAPDEMDIKARLDFSLREGVAPGTPLKLDGEHMDLVAVAIDGRALDEDEYEVTEKHLIVKKPPEEFTLSTIVRVKPEANKALEGLYRSSGVWCTQCEAEGFRRITYSYDRPDVMSVYTVRMEADKAQAPVLLSNGNPVESGELEGNRHFAVWHDPHPKPSYLFAMVAGDLAHIEDSFTTMSGKNVDLAIYVEHGKESQCDWAMDSLKRSMKWDEERFGCEYDLDVFNIVAVSDFNLGAMENKGLNIFNDSCILADPQTATDDDYEKVEAIIAHEYFHNWTGNRITCRDWFQLCLKEGLTVFRDEEFTSDERSRAVKRIVDARDLRAYQYAEDSGPLAHPPRPNQFKEINNFYTATVYVKGAAIVRMIQTYLGKDMFRKGMDIYLERHDGDAAIIEDFVKCFEDASGKDLSHLQKWYTVAGRPEVNVTHSYDGENKRLTINLEQVNKPTPGDEHKDPKFIPIRFGLVSDNGEDLSWDSVTGATVEDDLMILDQAKQTVVFEGVSSKPTLSLFRDFSAPVSVVSDLTMADKLNLARLDKDPFNRWDSLQNVALDILVPAAKLNGEDPTAEDLSALAEAFRSILTDNALDEAFKALALSLPTQNVLAEHIGQDVDPERIYNVRRTALSAIAAKIEPELAQTYKSLVEEGDYSPDARSAGRRALKNQCLSLLLAADEDKGGQVAVAQYHAATNVTDRRAALATLAASNHTNAPELLQHFRDNYCDSVLVFDKWLSLNAIIPDDAALDRVKSLMNDEKFNIENPNRVRSLIGGFAANQVQFGRKDGESFQFVADLIADIDTRTPQLAARLLTLFRSFKNYESIRREAAKSALESLQKSPKLSPDCSDILERTLAG</sequence>
<name>A0ABQ5UUE9_9HYPH</name>
<dbReference type="InterPro" id="IPR045357">
    <property type="entry name" value="Aminopeptidase_N-like_N"/>
</dbReference>
<keyword evidence="10" id="KW-0862">Zinc</keyword>
<dbReference type="SUPFAM" id="SSF55486">
    <property type="entry name" value="Metalloproteases ('zincins'), catalytic domain"/>
    <property type="match status" value="1"/>
</dbReference>
<dbReference type="PANTHER" id="PTHR46322:SF1">
    <property type="entry name" value="PUROMYCIN-SENSITIVE AMINOPEPTIDASE"/>
    <property type="match status" value="1"/>
</dbReference>
<evidence type="ECO:0000256" key="10">
    <source>
        <dbReference type="ARBA" id="ARBA00022833"/>
    </source>
</evidence>
<dbReference type="InterPro" id="IPR035414">
    <property type="entry name" value="Peptidase_M1_pepN_Ig-like"/>
</dbReference>
<evidence type="ECO:0000313" key="17">
    <source>
        <dbReference type="EMBL" id="GLQ17975.1"/>
    </source>
</evidence>
<dbReference type="Proteomes" id="UP001161405">
    <property type="component" value="Unassembled WGS sequence"/>
</dbReference>
<dbReference type="EMBL" id="BSNI01000002">
    <property type="protein sequence ID" value="GLQ17975.1"/>
    <property type="molecule type" value="Genomic_DNA"/>
</dbReference>
<dbReference type="NCBIfam" id="TIGR02414">
    <property type="entry name" value="pepN_proteo"/>
    <property type="match status" value="1"/>
</dbReference>
<dbReference type="SUPFAM" id="SSF63737">
    <property type="entry name" value="Leukotriene A4 hydrolase N-terminal domain"/>
    <property type="match status" value="1"/>
</dbReference>
<dbReference type="CDD" id="cd09600">
    <property type="entry name" value="M1_APN"/>
    <property type="match status" value="1"/>
</dbReference>
<comment type="catalytic activity">
    <reaction evidence="1">
        <text>Release of an N-terminal amino acid, Xaa-|-Yaa- from a peptide, amide or arylamide. Xaa is preferably Ala, but may be most amino acids including Pro (slow action). When a terminal hydrophobic residue is followed by a prolyl residue, the two may be released as an intact Xaa-Pro dipeptide.</text>
        <dbReference type="EC" id="3.4.11.2"/>
    </reaction>
</comment>
<dbReference type="Pfam" id="PF17900">
    <property type="entry name" value="Peptidase_M1_N"/>
    <property type="match status" value="1"/>
</dbReference>
<evidence type="ECO:0000313" key="18">
    <source>
        <dbReference type="Proteomes" id="UP001161405"/>
    </source>
</evidence>
<evidence type="ECO:0000256" key="12">
    <source>
        <dbReference type="NCBIfam" id="TIGR02414"/>
    </source>
</evidence>
<proteinExistence type="inferred from homology"/>
<dbReference type="InterPro" id="IPR024601">
    <property type="entry name" value="Peptidase_M1_pepN_C"/>
</dbReference>
<comment type="similarity">
    <text evidence="3">Belongs to the peptidase M1 family.</text>
</comment>
<dbReference type="Pfam" id="PF17432">
    <property type="entry name" value="DUF3458_C"/>
    <property type="match status" value="1"/>
</dbReference>
<dbReference type="InterPro" id="IPR038438">
    <property type="entry name" value="PepN_Ig-like_sf"/>
</dbReference>
<dbReference type="PRINTS" id="PR00756">
    <property type="entry name" value="ALADIPTASE"/>
</dbReference>
<dbReference type="GO" id="GO:0004177">
    <property type="term" value="F:aminopeptidase activity"/>
    <property type="evidence" value="ECO:0007669"/>
    <property type="project" value="UniProtKB-KW"/>
</dbReference>
<dbReference type="RefSeq" id="WP_284364509.1">
    <property type="nucleotide sequence ID" value="NZ_BSNI01000002.1"/>
</dbReference>
<keyword evidence="6 17" id="KW-0031">Aminopeptidase</keyword>
<dbReference type="InterPro" id="IPR014782">
    <property type="entry name" value="Peptidase_M1_dom"/>
</dbReference>
<dbReference type="EC" id="3.4.11.2" evidence="4 12"/>
<evidence type="ECO:0000256" key="9">
    <source>
        <dbReference type="ARBA" id="ARBA00022801"/>
    </source>
</evidence>
<feature type="domain" description="Peptidase M1 alanyl aminopeptidase C-terminal" evidence="15">
    <location>
        <begin position="556"/>
        <end position="877"/>
    </location>
</feature>
<keyword evidence="9" id="KW-0378">Hydrolase</keyword>
<gene>
    <name evidence="17" type="primary">pepN</name>
    <name evidence="17" type="ORF">GCM10007879_22240</name>
</gene>
<dbReference type="InterPro" id="IPR012779">
    <property type="entry name" value="Peptidase_M1_pepN"/>
</dbReference>
<protein>
    <recommendedName>
        <fullName evidence="5 12">Aminopeptidase N</fullName>
        <ecNumber evidence="4 12">3.4.11.2</ecNumber>
    </recommendedName>
</protein>
<dbReference type="Gene3D" id="2.60.40.1730">
    <property type="entry name" value="tricorn interacting facor f3 domain"/>
    <property type="match status" value="1"/>
</dbReference>